<protein>
    <submittedName>
        <fullName evidence="1">Uncharacterized protein</fullName>
    </submittedName>
</protein>
<gene>
    <name evidence="1" type="ORF">sr11239.2</name>
</gene>
<proteinExistence type="predicted"/>
<organism evidence="1 2">
    <name type="scientific">Sporisorium reilianum (strain SRZ2)</name>
    <name type="common">Maize head smut fungus</name>
    <dbReference type="NCBI Taxonomy" id="999809"/>
    <lineage>
        <taxon>Eukaryota</taxon>
        <taxon>Fungi</taxon>
        <taxon>Dikarya</taxon>
        <taxon>Basidiomycota</taxon>
        <taxon>Ustilaginomycotina</taxon>
        <taxon>Ustilaginomycetes</taxon>
        <taxon>Ustilaginales</taxon>
        <taxon>Ustilaginaceae</taxon>
        <taxon>Sporisorium</taxon>
    </lineage>
</organism>
<evidence type="ECO:0000313" key="1">
    <source>
        <dbReference type="EMBL" id="CBQ68364.1"/>
    </source>
</evidence>
<name>E6ZMA7_SPORE</name>
<dbReference type="AlphaFoldDB" id="E6ZMA7"/>
<dbReference type="eggNOG" id="ENOG502R2VS">
    <property type="taxonomic scope" value="Eukaryota"/>
</dbReference>
<sequence>MLLLRSLHCALAALCIAALVFMLECNATYKIIPVWSDDGASSSSSHPASGSRNAPGSVYRLDSFISRIDLSKGGQRNIALLNSFYRYPFDGDMPIIDIQAGTQAVEEALKQFGNVVLVDSVNQRAKRVEAQQGRIQTHDYAQTANALWLSSIDPEVHTFRHLTRNQANPNHPTRMPDPINTDHLPHIDGEPILTSGGRCNGRTHGLRIQQSLSEFLSLQTRVKYRSSAMASLLYGKPIPQDESWPNGQYVDLIQDPTRSPSRAEMIEALRTHGGFRFHDDHPSSSGSFEVRLRSNPAGAGTHMDISIEPIRVEPAANSLSVMDRLREFRL</sequence>
<dbReference type="Proteomes" id="UP000008867">
    <property type="component" value="Chromosome 10"/>
</dbReference>
<accession>E6ZMA7</accession>
<reference evidence="1 2" key="1">
    <citation type="journal article" date="2010" name="Science">
        <title>Pathogenicity determinants in smut fungi revealed by genome comparison.</title>
        <authorList>
            <person name="Schirawski J."/>
            <person name="Mannhaupt G."/>
            <person name="Muench K."/>
            <person name="Brefort T."/>
            <person name="Schipper K."/>
            <person name="Doehlemann G."/>
            <person name="Di Stasio M."/>
            <person name="Roessel N."/>
            <person name="Mendoza-Mendoza A."/>
            <person name="Pester D."/>
            <person name="Mueller O."/>
            <person name="Winterberg B."/>
            <person name="Meyer E."/>
            <person name="Ghareeb H."/>
            <person name="Wollenberg T."/>
            <person name="Muensterkoetter M."/>
            <person name="Wong P."/>
            <person name="Walter M."/>
            <person name="Stukenbrock E."/>
            <person name="Gueldener U."/>
            <person name="Kahmann R."/>
        </authorList>
    </citation>
    <scope>NUCLEOTIDE SEQUENCE [LARGE SCALE GENOMIC DNA]</scope>
    <source>
        <strain evidence="2">SRZ2</strain>
    </source>
</reference>
<keyword evidence="2" id="KW-1185">Reference proteome</keyword>
<dbReference type="HOGENOM" id="CLU_058676_0_0_1"/>
<evidence type="ECO:0000313" key="2">
    <source>
        <dbReference type="Proteomes" id="UP000008867"/>
    </source>
</evidence>
<dbReference type="EMBL" id="FQ311431">
    <property type="protein sequence ID" value="CBQ68364.1"/>
    <property type="molecule type" value="Genomic_DNA"/>
</dbReference>
<dbReference type="VEuPathDB" id="FungiDB:sr11239.2"/>